<keyword evidence="4" id="KW-0677">Repeat</keyword>
<dbReference type="Pfam" id="PF13465">
    <property type="entry name" value="zf-H2C2_2"/>
    <property type="match status" value="1"/>
</dbReference>
<accession>F7E464</accession>
<dbReference type="GO" id="GO:0000978">
    <property type="term" value="F:RNA polymerase II cis-regulatory region sequence-specific DNA binding"/>
    <property type="evidence" value="ECO:0000318"/>
    <property type="project" value="GO_Central"/>
</dbReference>
<dbReference type="GO" id="GO:0009913">
    <property type="term" value="P:epidermal cell differentiation"/>
    <property type="evidence" value="ECO:0000318"/>
    <property type="project" value="GO_Central"/>
</dbReference>
<dbReference type="AlphaFoldDB" id="F7E464"/>
<dbReference type="HOGENOM" id="CLU_087964_0_0_1"/>
<dbReference type="STRING" id="9796.ENSECAP00000005971"/>
<dbReference type="GO" id="GO:0000981">
    <property type="term" value="F:DNA-binding transcription factor activity, RNA polymerase II-specific"/>
    <property type="evidence" value="ECO:0000318"/>
    <property type="project" value="GO_Central"/>
</dbReference>
<evidence type="ECO:0000259" key="10">
    <source>
        <dbReference type="PROSITE" id="PS50157"/>
    </source>
</evidence>
<feature type="domain" description="C2H2-type" evidence="10">
    <location>
        <begin position="164"/>
        <end position="191"/>
    </location>
</feature>
<dbReference type="GO" id="GO:0045616">
    <property type="term" value="P:regulation of keratinocyte differentiation"/>
    <property type="evidence" value="ECO:0007669"/>
    <property type="project" value="UniProtKB-ARBA"/>
</dbReference>
<evidence type="ECO:0000256" key="6">
    <source>
        <dbReference type="ARBA" id="ARBA00022833"/>
    </source>
</evidence>
<dbReference type="InParanoid" id="F7E464"/>
<keyword evidence="7" id="KW-0539">Nucleus</keyword>
<evidence type="ECO:0000256" key="4">
    <source>
        <dbReference type="ARBA" id="ARBA00022737"/>
    </source>
</evidence>
<dbReference type="SUPFAM" id="SSF57667">
    <property type="entry name" value="beta-beta-alpha zinc fingers"/>
    <property type="match status" value="1"/>
</dbReference>
<sequence>NRLSGLWPCWYHGETLSPPGLFVSCLHPLKPPRLLFHPFLISLGVLALVCPWRLESALRNAALDKREEQRTRRQRSRRPQPPNWGHLPDQLRGDAYVPDCSSLGGPPAPQPSSHGDPWVAPTQGTLAATARGPGTLGCPLCPKAFPLRRMLTRHLKCHSPARRHVCRCCGKGFHDAFDLKRHMRTHTGIRPFRCGACGKAFTQRCSLEAHLAKVHGQPASYAYRERREKLHVCEDCGFTSSRPDAYAQHRALHRA</sequence>
<feature type="domain" description="C2H2-type" evidence="10">
    <location>
        <begin position="192"/>
        <end position="220"/>
    </location>
</feature>
<dbReference type="PaxDb" id="9796-ENSECAP00000005971"/>
<dbReference type="GO" id="GO:0008270">
    <property type="term" value="F:zinc ion binding"/>
    <property type="evidence" value="ECO:0007669"/>
    <property type="project" value="UniProtKB-KW"/>
</dbReference>
<dbReference type="VGNC" id="VGNC:25266">
    <property type="gene designation" value="ZNF146"/>
</dbReference>
<evidence type="ECO:0000313" key="11">
    <source>
        <dbReference type="Ensembl" id="ENSECAP00000005971.3"/>
    </source>
</evidence>
<dbReference type="PROSITE" id="PS00028">
    <property type="entry name" value="ZINC_FINGER_C2H2_1"/>
    <property type="match status" value="3"/>
</dbReference>
<comment type="similarity">
    <text evidence="2">Belongs to the krueppel C2H2-type zinc-finger protein family.</text>
</comment>
<proteinExistence type="inferred from homology"/>
<dbReference type="Proteomes" id="UP000002281">
    <property type="component" value="Chromosome 10"/>
</dbReference>
<organism evidence="11 12">
    <name type="scientific">Equus caballus</name>
    <name type="common">Horse</name>
    <dbReference type="NCBI Taxonomy" id="9796"/>
    <lineage>
        <taxon>Eukaryota</taxon>
        <taxon>Metazoa</taxon>
        <taxon>Chordata</taxon>
        <taxon>Craniata</taxon>
        <taxon>Vertebrata</taxon>
        <taxon>Euteleostomi</taxon>
        <taxon>Mammalia</taxon>
        <taxon>Eutheria</taxon>
        <taxon>Laurasiatheria</taxon>
        <taxon>Perissodactyla</taxon>
        <taxon>Equidae</taxon>
        <taxon>Equus</taxon>
    </lineage>
</organism>
<dbReference type="GO" id="GO:0045892">
    <property type="term" value="P:negative regulation of DNA-templated transcription"/>
    <property type="evidence" value="ECO:0007669"/>
    <property type="project" value="UniProtKB-ARBA"/>
</dbReference>
<evidence type="ECO:0000256" key="7">
    <source>
        <dbReference type="ARBA" id="ARBA00023242"/>
    </source>
</evidence>
<dbReference type="GO" id="GO:0009968">
    <property type="term" value="P:negative regulation of signal transduction"/>
    <property type="evidence" value="ECO:0007669"/>
    <property type="project" value="UniProtKB-ARBA"/>
</dbReference>
<reference evidence="11" key="3">
    <citation type="submission" date="2025-09" db="UniProtKB">
        <authorList>
            <consortium name="Ensembl"/>
        </authorList>
    </citation>
    <scope>IDENTIFICATION</scope>
    <source>
        <strain evidence="11">Thoroughbred</strain>
    </source>
</reference>
<reference evidence="11" key="2">
    <citation type="submission" date="2025-08" db="UniProtKB">
        <authorList>
            <consortium name="Ensembl"/>
        </authorList>
    </citation>
    <scope>IDENTIFICATION</scope>
    <source>
        <strain evidence="11">Thoroughbred</strain>
    </source>
</reference>
<dbReference type="Ensembl" id="ENSECAT00000008033.3">
    <property type="protein sequence ID" value="ENSECAP00000005971.3"/>
    <property type="gene ID" value="ENSECAG00000005248.4"/>
</dbReference>
<keyword evidence="6" id="KW-0862">Zinc</keyword>
<evidence type="ECO:0000256" key="9">
    <source>
        <dbReference type="SAM" id="MobiDB-lite"/>
    </source>
</evidence>
<evidence type="ECO:0000256" key="8">
    <source>
        <dbReference type="PROSITE-ProRule" id="PRU00042"/>
    </source>
</evidence>
<dbReference type="GO" id="GO:0051241">
    <property type="term" value="P:negative regulation of multicellular organismal process"/>
    <property type="evidence" value="ECO:0007669"/>
    <property type="project" value="UniProtKB-ARBA"/>
</dbReference>
<keyword evidence="5 8" id="KW-0863">Zinc-finger</keyword>
<dbReference type="GO" id="GO:0010837">
    <property type="term" value="P:regulation of keratinocyte proliferation"/>
    <property type="evidence" value="ECO:0007669"/>
    <property type="project" value="UniProtKB-ARBA"/>
</dbReference>
<reference evidence="11 12" key="1">
    <citation type="journal article" date="2009" name="Science">
        <title>Genome sequence, comparative analysis, and population genetics of the domestic horse.</title>
        <authorList>
            <consortium name="Broad Institute Genome Sequencing Platform"/>
            <consortium name="Broad Institute Whole Genome Assembly Team"/>
            <person name="Wade C.M."/>
            <person name="Giulotto E."/>
            <person name="Sigurdsson S."/>
            <person name="Zoli M."/>
            <person name="Gnerre S."/>
            <person name="Imsland F."/>
            <person name="Lear T.L."/>
            <person name="Adelson D.L."/>
            <person name="Bailey E."/>
            <person name="Bellone R.R."/>
            <person name="Bloecker H."/>
            <person name="Distl O."/>
            <person name="Edgar R.C."/>
            <person name="Garber M."/>
            <person name="Leeb T."/>
            <person name="Mauceli E."/>
            <person name="MacLeod J.N."/>
            <person name="Penedo M.C.T."/>
            <person name="Raison J.M."/>
            <person name="Sharpe T."/>
            <person name="Vogel J."/>
            <person name="Andersson L."/>
            <person name="Antczak D.F."/>
            <person name="Biagi T."/>
            <person name="Binns M.M."/>
            <person name="Chowdhary B.P."/>
            <person name="Coleman S.J."/>
            <person name="Della Valle G."/>
            <person name="Fryc S."/>
            <person name="Guerin G."/>
            <person name="Hasegawa T."/>
            <person name="Hill E.W."/>
            <person name="Jurka J."/>
            <person name="Kiialainen A."/>
            <person name="Lindgren G."/>
            <person name="Liu J."/>
            <person name="Magnani E."/>
            <person name="Mickelson J.R."/>
            <person name="Murray J."/>
            <person name="Nergadze S.G."/>
            <person name="Onofrio R."/>
            <person name="Pedroni S."/>
            <person name="Piras M.F."/>
            <person name="Raudsepp T."/>
            <person name="Rocchi M."/>
            <person name="Roeed K.H."/>
            <person name="Ryder O.A."/>
            <person name="Searle S."/>
            <person name="Skow L."/>
            <person name="Swinburne J.E."/>
            <person name="Syvaenen A.C."/>
            <person name="Tozaki T."/>
            <person name="Valberg S.J."/>
            <person name="Vaudin M."/>
            <person name="White J.R."/>
            <person name="Zody M.C."/>
            <person name="Lander E.S."/>
            <person name="Lindblad-Toh K."/>
        </authorList>
    </citation>
    <scope>NUCLEOTIDE SEQUENCE [LARGE SCALE GENOMIC DNA]</scope>
    <source>
        <strain evidence="11 12">Thoroughbred</strain>
    </source>
</reference>
<dbReference type="InterPro" id="IPR036236">
    <property type="entry name" value="Znf_C2H2_sf"/>
</dbReference>
<evidence type="ECO:0000256" key="1">
    <source>
        <dbReference type="ARBA" id="ARBA00004123"/>
    </source>
</evidence>
<evidence type="ECO:0000313" key="12">
    <source>
        <dbReference type="Proteomes" id="UP000002281"/>
    </source>
</evidence>
<evidence type="ECO:0000256" key="5">
    <source>
        <dbReference type="ARBA" id="ARBA00022771"/>
    </source>
</evidence>
<keyword evidence="3" id="KW-0479">Metal-binding</keyword>
<gene>
    <name evidence="13" type="primary">ZNF146</name>
    <name evidence="11 14" type="synonym">OVOL3</name>
</gene>
<dbReference type="VGNC" id="VGNC:51059">
    <property type="gene designation" value="OVOL3"/>
</dbReference>
<dbReference type="PROSITE" id="PS50157">
    <property type="entry name" value="ZINC_FINGER_C2H2_2"/>
    <property type="match status" value="3"/>
</dbReference>
<dbReference type="InterPro" id="IPR027756">
    <property type="entry name" value="Ovo-like"/>
</dbReference>
<feature type="domain" description="C2H2-type" evidence="10">
    <location>
        <begin position="136"/>
        <end position="163"/>
    </location>
</feature>
<dbReference type="GO" id="GO:0005634">
    <property type="term" value="C:nucleus"/>
    <property type="evidence" value="ECO:0000318"/>
    <property type="project" value="GO_Central"/>
</dbReference>
<name>F7E464_HORSE</name>
<dbReference type="Gene3D" id="3.30.160.60">
    <property type="entry name" value="Classic Zinc Finger"/>
    <property type="match status" value="2"/>
</dbReference>
<protein>
    <submittedName>
        <fullName evidence="11">Zinc finger protein 146</fullName>
    </submittedName>
</protein>
<dbReference type="GO" id="GO:0006357">
    <property type="term" value="P:regulation of transcription by RNA polymerase II"/>
    <property type="evidence" value="ECO:0000318"/>
    <property type="project" value="GO_Central"/>
</dbReference>
<evidence type="ECO:0000256" key="3">
    <source>
        <dbReference type="ARBA" id="ARBA00022723"/>
    </source>
</evidence>
<keyword evidence="12" id="KW-1185">Reference proteome</keyword>
<evidence type="ECO:0000313" key="13">
    <source>
        <dbReference type="VGNC" id="VGNC:25266"/>
    </source>
</evidence>
<dbReference type="PANTHER" id="PTHR10032:SF220">
    <property type="entry name" value="TRANSCRIPTION FACTOR OVO-LIKE PROTEIN 3-RELATED"/>
    <property type="match status" value="1"/>
</dbReference>
<dbReference type="FunFam" id="3.30.160.60:FF:001250">
    <property type="entry name" value="putative transcription factor ovo-like protein 3"/>
    <property type="match status" value="1"/>
</dbReference>
<comment type="subcellular location">
    <subcellularLocation>
        <location evidence="1">Nucleus</location>
    </subcellularLocation>
</comment>
<dbReference type="SMART" id="SM00355">
    <property type="entry name" value="ZnF_C2H2"/>
    <property type="match status" value="4"/>
</dbReference>
<dbReference type="GeneTree" id="ENSGT00940000162348"/>
<dbReference type="FunCoup" id="F7E464">
    <property type="interactions" value="70"/>
</dbReference>
<dbReference type="PANTHER" id="PTHR10032">
    <property type="entry name" value="ZINC FINGER PROTEIN WITH KRAB AND SCAN DOMAINS"/>
    <property type="match status" value="1"/>
</dbReference>
<dbReference type="Bgee" id="ENSECAG00000005248">
    <property type="expression patterns" value="Expressed in muscle tissue and 13 other cell types or tissues"/>
</dbReference>
<dbReference type="GO" id="GO:0045596">
    <property type="term" value="P:negative regulation of cell differentiation"/>
    <property type="evidence" value="ECO:0007669"/>
    <property type="project" value="UniProtKB-ARBA"/>
</dbReference>
<evidence type="ECO:0000313" key="14">
    <source>
        <dbReference type="VGNC" id="VGNC:51059"/>
    </source>
</evidence>
<feature type="region of interest" description="Disordered" evidence="9">
    <location>
        <begin position="64"/>
        <end position="91"/>
    </location>
</feature>
<evidence type="ECO:0000256" key="2">
    <source>
        <dbReference type="ARBA" id="ARBA00006991"/>
    </source>
</evidence>
<dbReference type="InterPro" id="IPR013087">
    <property type="entry name" value="Znf_C2H2_type"/>
</dbReference>
<dbReference type="FunFam" id="3.30.160.60:FF:000452">
    <property type="entry name" value="Transcription factor Ovo-like 2"/>
    <property type="match status" value="1"/>
</dbReference>